<evidence type="ECO:0000313" key="2">
    <source>
        <dbReference type="Proteomes" id="UP001159370"/>
    </source>
</evidence>
<comment type="caution">
    <text evidence="1">The sequence shown here is derived from an EMBL/GenBank/DDBJ whole genome shotgun (WGS) entry which is preliminary data.</text>
</comment>
<evidence type="ECO:0008006" key="3">
    <source>
        <dbReference type="Google" id="ProtNLM"/>
    </source>
</evidence>
<reference evidence="1 2" key="1">
    <citation type="journal article" date="2023" name="J. Phycol.">
        <title>Chrysosporum ovalisporum is synonymous with the true-branching cyanobacterium Umezakia natans (Nostocales/Aphanizomenonaceae).</title>
        <authorList>
            <person name="McGregor G.B."/>
            <person name="Sendall B.C."/>
            <person name="Niiyama Y."/>
            <person name="Tuji A."/>
            <person name="Willis A."/>
        </authorList>
    </citation>
    <scope>NUCLEOTIDE SEQUENCE [LARGE SCALE GENOMIC DNA]</scope>
    <source>
        <strain evidence="1 2">FSS-62</strain>
    </source>
</reference>
<dbReference type="Proteomes" id="UP001159370">
    <property type="component" value="Unassembled WGS sequence"/>
</dbReference>
<accession>A0AA43GZE4</accession>
<protein>
    <recommendedName>
        <fullName evidence="3">NACHT domain-containing protein</fullName>
    </recommendedName>
</protein>
<gene>
    <name evidence="1" type="ORF">NWP23_09330</name>
</gene>
<proteinExistence type="predicted"/>
<dbReference type="SUPFAM" id="SSF52540">
    <property type="entry name" value="P-loop containing nucleoside triphosphate hydrolases"/>
    <property type="match status" value="1"/>
</dbReference>
<dbReference type="InterPro" id="IPR027417">
    <property type="entry name" value="P-loop_NTPase"/>
</dbReference>
<dbReference type="RefSeq" id="WP_280700676.1">
    <property type="nucleotide sequence ID" value="NZ_JANQDL010000064.1"/>
</dbReference>
<sequence>MEVMYNWKRFWCINTGNIRLDHDGFLEDPESEYGHNPDVVPFNSISHIPCLILLGEPGIGKTTAINQAFDELKTELETSEDDCLFFNLGDFDSNNDLSGGIFEIDKFIKWRDGNYKLHLFLDSLDEGRLSFKTIIRSLSKCIDNIPVQRLYFRITCRTSVWLESISFEQKLKEKWKEDNTKIYELAPLRRVDVIELAKAKSINQELFIQKILDKEVTPLAINPITLKFLTDTYLKNVNFPDSKQELYKQGLLQLCEEVNGDRLGAGYRGSLNSYQRLIIAGRIASILLLARKTAIWTSGEAMADVPDSDIAITDLCVGTEIINQQEFTVEEKYIRDEVLSITGLFSSRGLFSSQRMGFAHQTYAEFLAAWYLTERNIPLVQVMSLIVSQGDPESKLIPQLHETAAWLASMRTDCLEEIIKTDPDVLLRSDITINAEIREKIVDKLLKYYNDGKLLNRDLGNYFKYKKLKDPRLAEQLRVYIQDSSKSLEARYEAINIAKICEVDDLQEDLVNLALDSFQSIDLRVNAANALCSIGNSETKLKLKPLAIGNLEEDKDDELKGYSLEAVWPEHLTAEKLFNAITPPKTGNLSRGYQRFLKYKLVAKLQPTDLLVALNWVKKQKLRYFNNPFEKLADEIILKAWENFDIPEIADIFAKIVLIRRKQDQRIITSRDSKKIFEPQIAENYEKRRKLIERLVLLLNNTGVDPTGLLVIGIEEKIILSQDILWMIEKIKSTKEEYLQQIWAQLIEGEFNRQDAKQIDAILTATQTNEILRNHFISYFEAVELNSAEADKMKSNYQMLENWREEWKNDQGESPVVEQPPKERVIEWLEILESGTLWAWSKLNLEMTLKPNSRYYDDELEYDLTKLPGWEEADIATRIRIINGAKKYVLEQNEVVYDWIGTNTFDTLALAGCRALFLILKESRKFLYTLTDETWRRWTPVIVGYPHSSSEDYFLELVKQAYIKAPHEAINTLNLLIDEENKKHSNIFIIDKFEKCWDENMSSVILEKLNAKALRPTITGQLLSKLLKHGCSKAKDLAKSLVQHSENSATIQRYKNTYIANVMIFCLLPPVFCLYLLTYYELIIKEYQRALLAARVLVENADYSSWSLIWSVVEQDTEFGCKLFEAVANRYPFGINLNVTEEQLADLYIWLIKQYPPSEDPVYRGVHFVETREQLGSFRDSILTQLKERGTSQACSEIERIGKELPELTWINKVLLKAQIIRRAKEWNPPKPREIFELISNTENRFVQDGNQLLNVLVQSLEILERELQDETPSAKFVWDQVEKNAYKPKDENSFSDYVKLHLERNLKYRGIIINREVELRPNQGGSKGERTDIHVDAVIQKTNGEILDQITVIIEVKGNWNNKLYTAMEEQLVNRYLKDNTCQHGIYLVGWFNCEQWDGRDCRKSQAPKISIDEAREEFKKQAERLSQSGVQVKAFILNTALR</sequence>
<dbReference type="EMBL" id="JANQDL010000064">
    <property type="protein sequence ID" value="MDH6063965.1"/>
    <property type="molecule type" value="Genomic_DNA"/>
</dbReference>
<name>A0AA43GZE4_9CYAN</name>
<evidence type="ECO:0000313" key="1">
    <source>
        <dbReference type="EMBL" id="MDH6063965.1"/>
    </source>
</evidence>
<organism evidence="1 2">
    <name type="scientific">Umezakia ovalisporum FSS-62</name>
    <dbReference type="NCBI Taxonomy" id="2971776"/>
    <lineage>
        <taxon>Bacteria</taxon>
        <taxon>Bacillati</taxon>
        <taxon>Cyanobacteriota</taxon>
        <taxon>Cyanophyceae</taxon>
        <taxon>Nostocales</taxon>
        <taxon>Nodulariaceae</taxon>
        <taxon>Umezakia</taxon>
    </lineage>
</organism>